<protein>
    <submittedName>
        <fullName evidence="7">O-antigen ligase family protein</fullName>
    </submittedName>
</protein>
<feature type="transmembrane region" description="Helical" evidence="5">
    <location>
        <begin position="103"/>
        <end position="125"/>
    </location>
</feature>
<comment type="subcellular location">
    <subcellularLocation>
        <location evidence="1">Membrane</location>
        <topology evidence="1">Multi-pass membrane protein</topology>
    </subcellularLocation>
</comment>
<feature type="transmembrane region" description="Helical" evidence="5">
    <location>
        <begin position="411"/>
        <end position="430"/>
    </location>
</feature>
<dbReference type="GO" id="GO:0016020">
    <property type="term" value="C:membrane"/>
    <property type="evidence" value="ECO:0007669"/>
    <property type="project" value="UniProtKB-SubCell"/>
</dbReference>
<evidence type="ECO:0000313" key="8">
    <source>
        <dbReference type="Proteomes" id="UP000262004"/>
    </source>
</evidence>
<evidence type="ECO:0000256" key="5">
    <source>
        <dbReference type="SAM" id="Phobius"/>
    </source>
</evidence>
<evidence type="ECO:0000256" key="4">
    <source>
        <dbReference type="ARBA" id="ARBA00023136"/>
    </source>
</evidence>
<keyword evidence="3 5" id="KW-1133">Transmembrane helix</keyword>
<keyword evidence="8" id="KW-1185">Reference proteome</keyword>
<feature type="transmembrane region" description="Helical" evidence="5">
    <location>
        <begin position="180"/>
        <end position="198"/>
    </location>
</feature>
<dbReference type="Proteomes" id="UP000262004">
    <property type="component" value="Chromosome"/>
</dbReference>
<dbReference type="InterPro" id="IPR051533">
    <property type="entry name" value="WaaL-like"/>
</dbReference>
<dbReference type="RefSeq" id="WP_232000037.1">
    <property type="nucleotide sequence ID" value="NZ_AP018558.1"/>
</dbReference>
<feature type="transmembrane region" description="Helical" evidence="5">
    <location>
        <begin position="137"/>
        <end position="160"/>
    </location>
</feature>
<dbReference type="Pfam" id="PF04932">
    <property type="entry name" value="Wzy_C"/>
    <property type="match status" value="1"/>
</dbReference>
<feature type="transmembrane region" description="Helical" evidence="5">
    <location>
        <begin position="205"/>
        <end position="237"/>
    </location>
</feature>
<feature type="transmembrane region" description="Helical" evidence="5">
    <location>
        <begin position="243"/>
        <end position="261"/>
    </location>
</feature>
<dbReference type="AlphaFoldDB" id="A0A2Z6E0V3"/>
<organism evidence="7 8">
    <name type="scientific">Hydrogenophilus thermoluteolus</name>
    <name type="common">Pseudomonas hydrogenothermophila</name>
    <dbReference type="NCBI Taxonomy" id="297"/>
    <lineage>
        <taxon>Bacteria</taxon>
        <taxon>Pseudomonadati</taxon>
        <taxon>Pseudomonadota</taxon>
        <taxon>Hydrogenophilia</taxon>
        <taxon>Hydrogenophilales</taxon>
        <taxon>Hydrogenophilaceae</taxon>
        <taxon>Hydrogenophilus</taxon>
    </lineage>
</organism>
<evidence type="ECO:0000256" key="2">
    <source>
        <dbReference type="ARBA" id="ARBA00022692"/>
    </source>
</evidence>
<keyword evidence="4 5" id="KW-0472">Membrane</keyword>
<dbReference type="PANTHER" id="PTHR37422:SF13">
    <property type="entry name" value="LIPOPOLYSACCHARIDE BIOSYNTHESIS PROTEIN PA4999-RELATED"/>
    <property type="match status" value="1"/>
</dbReference>
<dbReference type="InterPro" id="IPR007016">
    <property type="entry name" value="O-antigen_ligase-rel_domated"/>
</dbReference>
<evidence type="ECO:0000256" key="3">
    <source>
        <dbReference type="ARBA" id="ARBA00022989"/>
    </source>
</evidence>
<feature type="transmembrane region" description="Helical" evidence="5">
    <location>
        <begin position="28"/>
        <end position="45"/>
    </location>
</feature>
<feature type="transmembrane region" description="Helical" evidence="5">
    <location>
        <begin position="351"/>
        <end position="378"/>
    </location>
</feature>
<keyword evidence="2 5" id="KW-0812">Transmembrane</keyword>
<dbReference type="PANTHER" id="PTHR37422">
    <property type="entry name" value="TEICHURONIC ACID BIOSYNTHESIS PROTEIN TUAE"/>
    <property type="match status" value="1"/>
</dbReference>
<proteinExistence type="predicted"/>
<evidence type="ECO:0000256" key="1">
    <source>
        <dbReference type="ARBA" id="ARBA00004141"/>
    </source>
</evidence>
<evidence type="ECO:0000259" key="6">
    <source>
        <dbReference type="Pfam" id="PF04932"/>
    </source>
</evidence>
<reference evidence="7 8" key="1">
    <citation type="submission" date="2018-04" db="EMBL/GenBank/DDBJ databases">
        <title>Complete genome sequence of Hydrogenophilus thermoluteolus TH-1.</title>
        <authorList>
            <person name="Arai H."/>
        </authorList>
    </citation>
    <scope>NUCLEOTIDE SEQUENCE [LARGE SCALE GENOMIC DNA]</scope>
    <source>
        <strain evidence="7 8">TH-1</strain>
    </source>
</reference>
<evidence type="ECO:0000313" key="7">
    <source>
        <dbReference type="EMBL" id="BBD78219.1"/>
    </source>
</evidence>
<keyword evidence="7" id="KW-0436">Ligase</keyword>
<feature type="domain" description="O-antigen ligase-related" evidence="6">
    <location>
        <begin position="210"/>
        <end position="367"/>
    </location>
</feature>
<dbReference type="EMBL" id="AP018558">
    <property type="protein sequence ID" value="BBD78219.1"/>
    <property type="molecule type" value="Genomic_DNA"/>
</dbReference>
<feature type="transmembrane region" description="Helical" evidence="5">
    <location>
        <begin position="51"/>
        <end position="67"/>
    </location>
</feature>
<dbReference type="GO" id="GO:0016874">
    <property type="term" value="F:ligase activity"/>
    <property type="evidence" value="ECO:0007669"/>
    <property type="project" value="UniProtKB-KW"/>
</dbReference>
<dbReference type="KEGG" id="htl:HPTL_1965"/>
<name>A0A2Z6E0V3_HYDTE</name>
<gene>
    <name evidence="7" type="ORF">HPTL_1965</name>
</gene>
<feature type="transmembrane region" description="Helical" evidence="5">
    <location>
        <begin position="79"/>
        <end position="97"/>
    </location>
</feature>
<sequence>MLSFSEVIFGFWQRRVDWWKTADTERRLAAVVVFLASALVWAQPLPGGPRVPALLLMALSLWLVFRYRGADFPRESVWFAYLWGALAAIIALSLIGAPKPSAGIGYAVIALGFAVATLAVGWAATRLPDVGEILRKVLALTFFVFLVDGLFQYAFGYDLIGVPYNQSYYEGRLVGPFPDSIRFSSFLAMLFPFAAWPLRRKYAFVLGLWFLTVWLVLLSGFRSSFVLLLLTSIPIFWFWPKRFLVVVGVGVLIIGALAVGLSKPLTVRAINTYEGTLSVIHAIQSGNEQEADKALDKILTYRWELWRNAVKMGNDHPFLGVGAKQYRHVYAQYSDENDVFHNSDPFHAHHLYFALWAEMGVMGLLWLLAMIVLGVTLFLRSDVTARQKCAPWAIALAAYAFPVQSQPVLLTVQWLPVVWLLLTGFSLSVASHRLTTKDTLNKSAFDWK</sequence>
<accession>A0A2Z6E0V3</accession>